<dbReference type="HOGENOM" id="CLU_594080_0_0_11"/>
<proteinExistence type="predicted"/>
<gene>
    <name evidence="1" type="ORF">BN381_50008</name>
</gene>
<dbReference type="RefSeq" id="WP_012229205.1">
    <property type="nucleotide sequence ID" value="NZ_HG422565.1"/>
</dbReference>
<dbReference type="STRING" id="1229780.BN381_50008"/>
<accession>R4Z5Z8</accession>
<dbReference type="Proteomes" id="UP000018291">
    <property type="component" value="Unassembled WGS sequence"/>
</dbReference>
<evidence type="ECO:0000313" key="2">
    <source>
        <dbReference type="Proteomes" id="UP000018291"/>
    </source>
</evidence>
<dbReference type="AlphaFoldDB" id="R4Z5Z8"/>
<dbReference type="EMBL" id="CANL01000045">
    <property type="protein sequence ID" value="CCM64866.1"/>
    <property type="molecule type" value="Genomic_DNA"/>
</dbReference>
<dbReference type="eggNOG" id="ENOG502ZSMS">
    <property type="taxonomic scope" value="Bacteria"/>
</dbReference>
<evidence type="ECO:0000313" key="1">
    <source>
        <dbReference type="EMBL" id="CCM64866.1"/>
    </source>
</evidence>
<name>R4Z5Z8_9ACTN</name>
<protein>
    <submittedName>
        <fullName evidence="1">Uncharacterized protein</fullName>
    </submittedName>
</protein>
<keyword evidence="2" id="KW-1185">Reference proteome</keyword>
<reference evidence="1 2" key="1">
    <citation type="journal article" date="2013" name="ISME J.">
        <title>Metabolic model for the filamentous 'Candidatus Microthrix parvicella' based on genomic and metagenomic analyses.</title>
        <authorList>
            <person name="Jon McIlroy S."/>
            <person name="Kristiansen R."/>
            <person name="Albertsen M."/>
            <person name="Michael Karst S."/>
            <person name="Rossetti S."/>
            <person name="Lund Nielsen J."/>
            <person name="Tandoi V."/>
            <person name="James Seviour R."/>
            <person name="Nielsen P.H."/>
        </authorList>
    </citation>
    <scope>NUCLEOTIDE SEQUENCE [LARGE SCALE GENOMIC DNA]</scope>
    <source>
        <strain evidence="1 2">RN1</strain>
    </source>
</reference>
<comment type="caution">
    <text evidence="1">The sequence shown here is derived from an EMBL/GenBank/DDBJ whole genome shotgun (WGS) entry which is preliminary data.</text>
</comment>
<sequence>MSEINAGADWETDPIVTRTAGEAPSFTMAKPDSVNAEDLAWSALPQVAMMLLHAPVSADRGAATEVLDRARAIARAIAPRAGPRLTRVGPVLLVGTSVQTGRIMASLTEEFTKRHGKPKFIRLRPLGIGALKSVRQNVRRVESDLAGALSTANIGEPFGLRDELLKVETFRRRIAKVKFRNAGIRAVIVGSQNNASVRALLSVVHHQHVSSYYIPHAPTADNAFYHDLPTNWALLRGASEVEFYRGLGATPLDHLAAVGNPGEPVSHATPPNSSSVVYAASAPEVIQGDIDVIYHAIRSPIKVSLHPRMRSHAYRRMFPSAWEIIDAPDTSTYLRRHGAKAVVQHGSGVGLEALSMGLDVIDLCHPQDRPNYPYIIEPYVQIVHDVSSLRKAMDKLSVRAGGRLERIDYAHSWCNESSIDVVRSIADLVEQSSTCDTAGGVLLDGWEWGCAAKGDFSYPD</sequence>
<organism evidence="1 2">
    <name type="scientific">Candidatus Neomicrothrix parvicella RN1</name>
    <dbReference type="NCBI Taxonomy" id="1229780"/>
    <lineage>
        <taxon>Bacteria</taxon>
        <taxon>Bacillati</taxon>
        <taxon>Actinomycetota</taxon>
        <taxon>Acidimicrobiia</taxon>
        <taxon>Acidimicrobiales</taxon>
        <taxon>Microthrixaceae</taxon>
        <taxon>Candidatus Neomicrothrix</taxon>
    </lineage>
</organism>